<proteinExistence type="predicted"/>
<evidence type="ECO:0000256" key="1">
    <source>
        <dbReference type="SAM" id="SignalP"/>
    </source>
</evidence>
<sequence>MLFQILFPFFLEHIAGWHFPDFLWLAEAHVAVFWPVEIGGSDVYHFQAWSLKDPDPLCSLSSLFCQQDTRPRYMAEPLDRRELGPCIPALSEDLILIPVTFTGQGNEEKESPEI</sequence>
<accession>A0ABN8Y7K7</accession>
<feature type="signal peptide" evidence="1">
    <location>
        <begin position="1"/>
        <end position="16"/>
    </location>
</feature>
<evidence type="ECO:0000313" key="2">
    <source>
        <dbReference type="EMBL" id="CAI9156438.1"/>
    </source>
</evidence>
<reference evidence="2" key="1">
    <citation type="submission" date="2023-04" db="EMBL/GenBank/DDBJ databases">
        <authorList>
            <consortium name="ELIXIR-Norway"/>
        </authorList>
    </citation>
    <scope>NUCLEOTIDE SEQUENCE [LARGE SCALE GENOMIC DNA]</scope>
</reference>
<protein>
    <submittedName>
        <fullName evidence="2">Uncharacterized protein</fullName>
    </submittedName>
</protein>
<dbReference type="Proteomes" id="UP001176941">
    <property type="component" value="Chromosome 14"/>
</dbReference>
<feature type="chain" id="PRO_5045240236" evidence="1">
    <location>
        <begin position="17"/>
        <end position="114"/>
    </location>
</feature>
<name>A0ABN8Y7K7_RANTA</name>
<dbReference type="EMBL" id="OX459950">
    <property type="protein sequence ID" value="CAI9156438.1"/>
    <property type="molecule type" value="Genomic_DNA"/>
</dbReference>
<organism evidence="2 3">
    <name type="scientific">Rangifer tarandus platyrhynchus</name>
    <name type="common">Svalbard reindeer</name>
    <dbReference type="NCBI Taxonomy" id="3082113"/>
    <lineage>
        <taxon>Eukaryota</taxon>
        <taxon>Metazoa</taxon>
        <taxon>Chordata</taxon>
        <taxon>Craniata</taxon>
        <taxon>Vertebrata</taxon>
        <taxon>Euteleostomi</taxon>
        <taxon>Mammalia</taxon>
        <taxon>Eutheria</taxon>
        <taxon>Laurasiatheria</taxon>
        <taxon>Artiodactyla</taxon>
        <taxon>Ruminantia</taxon>
        <taxon>Pecora</taxon>
        <taxon>Cervidae</taxon>
        <taxon>Odocoileinae</taxon>
        <taxon>Rangifer</taxon>
    </lineage>
</organism>
<evidence type="ECO:0000313" key="3">
    <source>
        <dbReference type="Proteomes" id="UP001176941"/>
    </source>
</evidence>
<keyword evidence="3" id="KW-1185">Reference proteome</keyword>
<keyword evidence="1" id="KW-0732">Signal</keyword>
<gene>
    <name evidence="2" type="ORF">MRATA1EN1_LOCUS5400</name>
</gene>